<sequence length="102" mass="11289">MVDPQKQRKPPSTKSSTPPFVISLSLLDSFFLVTADDVDDVAPSDVLMSSPLYLATVGFHFGLWMDKPWHQRIPPSSSPVSGFLSSLHRGRSIRVQSKLPHS</sequence>
<dbReference type="Proteomes" id="UP001497516">
    <property type="component" value="Chromosome 2"/>
</dbReference>
<protein>
    <submittedName>
        <fullName evidence="2">Uncharacterized protein</fullName>
    </submittedName>
</protein>
<organism evidence="2 3">
    <name type="scientific">Linum trigynum</name>
    <dbReference type="NCBI Taxonomy" id="586398"/>
    <lineage>
        <taxon>Eukaryota</taxon>
        <taxon>Viridiplantae</taxon>
        <taxon>Streptophyta</taxon>
        <taxon>Embryophyta</taxon>
        <taxon>Tracheophyta</taxon>
        <taxon>Spermatophyta</taxon>
        <taxon>Magnoliopsida</taxon>
        <taxon>eudicotyledons</taxon>
        <taxon>Gunneridae</taxon>
        <taxon>Pentapetalae</taxon>
        <taxon>rosids</taxon>
        <taxon>fabids</taxon>
        <taxon>Malpighiales</taxon>
        <taxon>Linaceae</taxon>
        <taxon>Linum</taxon>
    </lineage>
</organism>
<evidence type="ECO:0000313" key="3">
    <source>
        <dbReference type="Proteomes" id="UP001497516"/>
    </source>
</evidence>
<dbReference type="AlphaFoldDB" id="A0AAV2DAC2"/>
<dbReference type="EMBL" id="OZ034815">
    <property type="protein sequence ID" value="CAL1370829.1"/>
    <property type="molecule type" value="Genomic_DNA"/>
</dbReference>
<keyword evidence="1" id="KW-0732">Signal</keyword>
<name>A0AAV2DAC2_9ROSI</name>
<feature type="signal peptide" evidence="1">
    <location>
        <begin position="1"/>
        <end position="35"/>
    </location>
</feature>
<feature type="chain" id="PRO_5043954266" evidence="1">
    <location>
        <begin position="36"/>
        <end position="102"/>
    </location>
</feature>
<keyword evidence="3" id="KW-1185">Reference proteome</keyword>
<gene>
    <name evidence="2" type="ORF">LTRI10_LOCUS12926</name>
</gene>
<evidence type="ECO:0000313" key="2">
    <source>
        <dbReference type="EMBL" id="CAL1370829.1"/>
    </source>
</evidence>
<accession>A0AAV2DAC2</accession>
<proteinExistence type="predicted"/>
<reference evidence="2 3" key="1">
    <citation type="submission" date="2024-04" db="EMBL/GenBank/DDBJ databases">
        <authorList>
            <person name="Fracassetti M."/>
        </authorList>
    </citation>
    <scope>NUCLEOTIDE SEQUENCE [LARGE SCALE GENOMIC DNA]</scope>
</reference>
<evidence type="ECO:0000256" key="1">
    <source>
        <dbReference type="SAM" id="SignalP"/>
    </source>
</evidence>